<keyword evidence="2" id="KW-0472">Membrane</keyword>
<accession>A0A8X6HTQ1</accession>
<evidence type="ECO:0000256" key="1">
    <source>
        <dbReference type="SAM" id="MobiDB-lite"/>
    </source>
</evidence>
<evidence type="ECO:0000313" key="3">
    <source>
        <dbReference type="EMBL" id="GFR29744.1"/>
    </source>
</evidence>
<dbReference type="AlphaFoldDB" id="A0A8X6HTQ1"/>
<reference evidence="3" key="1">
    <citation type="submission" date="2020-07" db="EMBL/GenBank/DDBJ databases">
        <title>Multicomponent nature underlies the extraordinary mechanical properties of spider dragline silk.</title>
        <authorList>
            <person name="Kono N."/>
            <person name="Nakamura H."/>
            <person name="Mori M."/>
            <person name="Yoshida Y."/>
            <person name="Ohtoshi R."/>
            <person name="Malay A.D."/>
            <person name="Moran D.A.P."/>
            <person name="Tomita M."/>
            <person name="Numata K."/>
            <person name="Arakawa K."/>
        </authorList>
    </citation>
    <scope>NUCLEOTIDE SEQUENCE</scope>
</reference>
<dbReference type="OrthoDB" id="6437087at2759"/>
<name>A0A8X6HTQ1_TRICU</name>
<sequence length="356" mass="36773">MAPLTELGEKNLELEMAELGYIALSIILIVLLIASSEAVTMPFIQAMTSALATIPFTGGPMSTGLIGAKLGIGTKLLYYLGYFGRSAVPKTPAKAAPKPAPKSVPQLPAGLQALPLPYALAGAGGLQQVRGSGGFGGPQSYQMPFGGPDPYQLFQALRAQGYDANTAMQILNYGGFGMNTGPVFPMNAGAGGFAPNSAGLGGGFPQGGGGFPEGFPSNPSPPSFQGTGGSIAEQPSTIQHQSVNEGEGSDDIESFFTFLKDMDENGCISRLMCDIGQDPSFLGEFSENINGIVSSLDVQPSSGAYPYIQILENGRNEGGCDTKFLQCPDSAYEVVKSVAPSVGVPQHLNSAAVNDL</sequence>
<proteinExistence type="predicted"/>
<keyword evidence="4" id="KW-1185">Reference proteome</keyword>
<keyword evidence="2" id="KW-1133">Transmembrane helix</keyword>
<comment type="caution">
    <text evidence="3">The sequence shown here is derived from an EMBL/GenBank/DDBJ whole genome shotgun (WGS) entry which is preliminary data.</text>
</comment>
<dbReference type="EMBL" id="BMAO01039206">
    <property type="protein sequence ID" value="GFR29744.1"/>
    <property type="molecule type" value="Genomic_DNA"/>
</dbReference>
<evidence type="ECO:0000313" key="4">
    <source>
        <dbReference type="Proteomes" id="UP000887116"/>
    </source>
</evidence>
<feature type="region of interest" description="Disordered" evidence="1">
    <location>
        <begin position="213"/>
        <end position="232"/>
    </location>
</feature>
<gene>
    <name evidence="3" type="primary">AVEN_48855_1</name>
    <name evidence="3" type="ORF">TNCT_699491</name>
</gene>
<keyword evidence="2" id="KW-0812">Transmembrane</keyword>
<organism evidence="3 4">
    <name type="scientific">Trichonephila clavata</name>
    <name type="common">Joro spider</name>
    <name type="synonym">Nephila clavata</name>
    <dbReference type="NCBI Taxonomy" id="2740835"/>
    <lineage>
        <taxon>Eukaryota</taxon>
        <taxon>Metazoa</taxon>
        <taxon>Ecdysozoa</taxon>
        <taxon>Arthropoda</taxon>
        <taxon>Chelicerata</taxon>
        <taxon>Arachnida</taxon>
        <taxon>Araneae</taxon>
        <taxon>Araneomorphae</taxon>
        <taxon>Entelegynae</taxon>
        <taxon>Araneoidea</taxon>
        <taxon>Nephilidae</taxon>
        <taxon>Trichonephila</taxon>
    </lineage>
</organism>
<feature type="transmembrane region" description="Helical" evidence="2">
    <location>
        <begin position="20"/>
        <end position="39"/>
    </location>
</feature>
<evidence type="ECO:0000256" key="2">
    <source>
        <dbReference type="SAM" id="Phobius"/>
    </source>
</evidence>
<protein>
    <submittedName>
        <fullName evidence="3">Uncharacterized protein</fullName>
    </submittedName>
</protein>
<dbReference type="Proteomes" id="UP000887116">
    <property type="component" value="Unassembled WGS sequence"/>
</dbReference>